<proteinExistence type="predicted"/>
<name>A0A5B6X0K2_9ROSI</name>
<evidence type="ECO:0000313" key="2">
    <source>
        <dbReference type="Proteomes" id="UP000325315"/>
    </source>
</evidence>
<accession>A0A5B6X0K2</accession>
<sequence length="148" mass="16950">MGENQGVVAKISSSWHTSLYLVGDFLQWSQCRYKNGGRPLANGSLLAKSYNETYENLERISSKKYYGKLKVVRVHEVDLLTSLTNQVNNQVSSKLSLFIVEMVISTKIAHHIQNLSTIWTTRIRIEVAQIELKLLHFFMAESSKFLLE</sequence>
<dbReference type="Proteomes" id="UP000325315">
    <property type="component" value="Unassembled WGS sequence"/>
</dbReference>
<comment type="caution">
    <text evidence="1">The sequence shown here is derived from an EMBL/GenBank/DDBJ whole genome shotgun (WGS) entry which is preliminary data.</text>
</comment>
<gene>
    <name evidence="1" type="ORF">EPI10_031596</name>
</gene>
<keyword evidence="2" id="KW-1185">Reference proteome</keyword>
<organism evidence="1 2">
    <name type="scientific">Gossypium australe</name>
    <dbReference type="NCBI Taxonomy" id="47621"/>
    <lineage>
        <taxon>Eukaryota</taxon>
        <taxon>Viridiplantae</taxon>
        <taxon>Streptophyta</taxon>
        <taxon>Embryophyta</taxon>
        <taxon>Tracheophyta</taxon>
        <taxon>Spermatophyta</taxon>
        <taxon>Magnoliopsida</taxon>
        <taxon>eudicotyledons</taxon>
        <taxon>Gunneridae</taxon>
        <taxon>Pentapetalae</taxon>
        <taxon>rosids</taxon>
        <taxon>malvids</taxon>
        <taxon>Malvales</taxon>
        <taxon>Malvaceae</taxon>
        <taxon>Malvoideae</taxon>
        <taxon>Gossypium</taxon>
    </lineage>
</organism>
<evidence type="ECO:0000313" key="1">
    <source>
        <dbReference type="EMBL" id="KAA3487791.1"/>
    </source>
</evidence>
<dbReference type="EMBL" id="SMMG02000001">
    <property type="protein sequence ID" value="KAA3487791.1"/>
    <property type="molecule type" value="Genomic_DNA"/>
</dbReference>
<dbReference type="AlphaFoldDB" id="A0A5B6X0K2"/>
<reference evidence="2" key="1">
    <citation type="journal article" date="2019" name="Plant Biotechnol. J.">
        <title>Genome sequencing of the Australian wild diploid species Gossypium australe highlights disease resistance and delayed gland morphogenesis.</title>
        <authorList>
            <person name="Cai Y."/>
            <person name="Cai X."/>
            <person name="Wang Q."/>
            <person name="Wang P."/>
            <person name="Zhang Y."/>
            <person name="Cai C."/>
            <person name="Xu Y."/>
            <person name="Wang K."/>
            <person name="Zhou Z."/>
            <person name="Wang C."/>
            <person name="Geng S."/>
            <person name="Li B."/>
            <person name="Dong Q."/>
            <person name="Hou Y."/>
            <person name="Wang H."/>
            <person name="Ai P."/>
            <person name="Liu Z."/>
            <person name="Yi F."/>
            <person name="Sun M."/>
            <person name="An G."/>
            <person name="Cheng J."/>
            <person name="Zhang Y."/>
            <person name="Shi Q."/>
            <person name="Xie Y."/>
            <person name="Shi X."/>
            <person name="Chang Y."/>
            <person name="Huang F."/>
            <person name="Chen Y."/>
            <person name="Hong S."/>
            <person name="Mi L."/>
            <person name="Sun Q."/>
            <person name="Zhang L."/>
            <person name="Zhou B."/>
            <person name="Peng R."/>
            <person name="Zhang X."/>
            <person name="Liu F."/>
        </authorList>
    </citation>
    <scope>NUCLEOTIDE SEQUENCE [LARGE SCALE GENOMIC DNA]</scope>
    <source>
        <strain evidence="2">cv. PA1801</strain>
    </source>
</reference>
<protein>
    <submittedName>
        <fullName evidence="1">Uncharacterized protein</fullName>
    </submittedName>
</protein>